<keyword evidence="8" id="KW-1185">Reference proteome</keyword>
<dbReference type="RefSeq" id="WP_264514703.1">
    <property type="nucleotide sequence ID" value="NZ_JAPDDR010000008.1"/>
</dbReference>
<dbReference type="InterPro" id="IPR013249">
    <property type="entry name" value="RNA_pol_sigma70_r4_t2"/>
</dbReference>
<dbReference type="Gene3D" id="1.10.10.10">
    <property type="entry name" value="Winged helix-like DNA-binding domain superfamily/Winged helix DNA-binding domain"/>
    <property type="match status" value="1"/>
</dbReference>
<reference evidence="7" key="1">
    <citation type="submission" date="2022-10" db="EMBL/GenBank/DDBJ databases">
        <title>Luteolibacter sp. GHJ8, whole genome shotgun sequencing project.</title>
        <authorList>
            <person name="Zhao G."/>
            <person name="Shen L."/>
        </authorList>
    </citation>
    <scope>NUCLEOTIDE SEQUENCE</scope>
    <source>
        <strain evidence="7">GHJ8</strain>
    </source>
</reference>
<accession>A0ABT3G6P9</accession>
<gene>
    <name evidence="7" type="ORF">OJ996_16375</name>
</gene>
<evidence type="ECO:0000256" key="3">
    <source>
        <dbReference type="ARBA" id="ARBA00023082"/>
    </source>
</evidence>
<dbReference type="SUPFAM" id="SSF88659">
    <property type="entry name" value="Sigma3 and sigma4 domains of RNA polymerase sigma factors"/>
    <property type="match status" value="1"/>
</dbReference>
<comment type="similarity">
    <text evidence="1">Belongs to the sigma-70 factor family. ECF subfamily.</text>
</comment>
<feature type="domain" description="RNA polymerase sigma factor 70 region 4 type 2" evidence="6">
    <location>
        <begin position="124"/>
        <end position="174"/>
    </location>
</feature>
<keyword evidence="4" id="KW-0804">Transcription</keyword>
<protein>
    <submittedName>
        <fullName evidence="7">Sigma-70 family RNA polymerase sigma factor</fullName>
    </submittedName>
</protein>
<dbReference type="Pfam" id="PF08281">
    <property type="entry name" value="Sigma70_r4_2"/>
    <property type="match status" value="1"/>
</dbReference>
<dbReference type="PANTHER" id="PTHR43133:SF51">
    <property type="entry name" value="RNA POLYMERASE SIGMA FACTOR"/>
    <property type="match status" value="1"/>
</dbReference>
<keyword evidence="3" id="KW-0731">Sigma factor</keyword>
<evidence type="ECO:0000259" key="6">
    <source>
        <dbReference type="Pfam" id="PF08281"/>
    </source>
</evidence>
<evidence type="ECO:0000313" key="8">
    <source>
        <dbReference type="Proteomes" id="UP001165653"/>
    </source>
</evidence>
<dbReference type="SUPFAM" id="SSF88946">
    <property type="entry name" value="Sigma2 domain of RNA polymerase sigma factors"/>
    <property type="match status" value="1"/>
</dbReference>
<proteinExistence type="inferred from homology"/>
<keyword evidence="2" id="KW-0805">Transcription regulation</keyword>
<feature type="region of interest" description="Disordered" evidence="5">
    <location>
        <begin position="267"/>
        <end position="286"/>
    </location>
</feature>
<evidence type="ECO:0000313" key="7">
    <source>
        <dbReference type="EMBL" id="MCW1915164.1"/>
    </source>
</evidence>
<evidence type="ECO:0000256" key="1">
    <source>
        <dbReference type="ARBA" id="ARBA00010641"/>
    </source>
</evidence>
<evidence type="ECO:0000256" key="4">
    <source>
        <dbReference type="ARBA" id="ARBA00023163"/>
    </source>
</evidence>
<dbReference type="PANTHER" id="PTHR43133">
    <property type="entry name" value="RNA POLYMERASE ECF-TYPE SIGMA FACTO"/>
    <property type="match status" value="1"/>
</dbReference>
<dbReference type="Gene3D" id="1.10.1740.10">
    <property type="match status" value="1"/>
</dbReference>
<organism evidence="7 8">
    <name type="scientific">Luteolibacter rhizosphaerae</name>
    <dbReference type="NCBI Taxonomy" id="2989719"/>
    <lineage>
        <taxon>Bacteria</taxon>
        <taxon>Pseudomonadati</taxon>
        <taxon>Verrucomicrobiota</taxon>
        <taxon>Verrucomicrobiia</taxon>
        <taxon>Verrucomicrobiales</taxon>
        <taxon>Verrucomicrobiaceae</taxon>
        <taxon>Luteolibacter</taxon>
    </lineage>
</organism>
<sequence>MDDLSDAELLVKWLEQRSEQAFALLVRRYAGLVYHAALRVGRDANLATEASQLTFITLARKAGTLACRDSLAGWLHVTGAMQARNLLQLAKRENRKRDELGQHLDAVNSEDNPQTIWKPLEPVLDEALAALSHADRHTILLRHYRSLSIREIATALSISVDAAQKRLDRAIERLRLQLTRRGCAPAAGLAAGLTHGLASNAEASLATANSLSASITTALRATPASSTFTLPALLMSKKPAIILATLALLIATSSFFLQTRHPALLTSQTAGPSPTTGNFQTTSSSIGSETQKTLDRLVATYGEDRTKRSRDLAGLVINRADVAHQLFTRFYQAYDSKIGLSSVPLRRSFELSAEQTTAADQVVRDFLQRQLAAEKQGLEEITRKPLPLVELLLASDACSRGALPENDYIAIRARLADKVRVIGDPIDKSGRSFSMGVSSAPQTDAAFISQFRALLTPEQLTAFNEDLKTFEEARARNPDDSTFATFDPTDLDLLIKETEATLKLIQGLSAAQEGGHDFLDDE</sequence>
<evidence type="ECO:0000256" key="2">
    <source>
        <dbReference type="ARBA" id="ARBA00023015"/>
    </source>
</evidence>
<name>A0ABT3G6P9_9BACT</name>
<dbReference type="InterPro" id="IPR014284">
    <property type="entry name" value="RNA_pol_sigma-70_dom"/>
</dbReference>
<comment type="caution">
    <text evidence="7">The sequence shown here is derived from an EMBL/GenBank/DDBJ whole genome shotgun (WGS) entry which is preliminary data.</text>
</comment>
<dbReference type="InterPro" id="IPR039425">
    <property type="entry name" value="RNA_pol_sigma-70-like"/>
</dbReference>
<dbReference type="CDD" id="cd06171">
    <property type="entry name" value="Sigma70_r4"/>
    <property type="match status" value="1"/>
</dbReference>
<evidence type="ECO:0000256" key="5">
    <source>
        <dbReference type="SAM" id="MobiDB-lite"/>
    </source>
</evidence>
<dbReference type="InterPro" id="IPR013324">
    <property type="entry name" value="RNA_pol_sigma_r3/r4-like"/>
</dbReference>
<dbReference type="NCBIfam" id="TIGR02937">
    <property type="entry name" value="sigma70-ECF"/>
    <property type="match status" value="1"/>
</dbReference>
<dbReference type="EMBL" id="JAPDDR010000008">
    <property type="protein sequence ID" value="MCW1915164.1"/>
    <property type="molecule type" value="Genomic_DNA"/>
</dbReference>
<dbReference type="InterPro" id="IPR013325">
    <property type="entry name" value="RNA_pol_sigma_r2"/>
</dbReference>
<dbReference type="InterPro" id="IPR036388">
    <property type="entry name" value="WH-like_DNA-bd_sf"/>
</dbReference>
<dbReference type="Proteomes" id="UP001165653">
    <property type="component" value="Unassembled WGS sequence"/>
</dbReference>